<accession>A0A848D4W0</accession>
<feature type="domain" description="Glycosyltransferase subfamily 4-like N-terminal" evidence="4">
    <location>
        <begin position="34"/>
        <end position="189"/>
    </location>
</feature>
<dbReference type="Gene3D" id="3.40.50.2000">
    <property type="entry name" value="Glycogen Phosphorylase B"/>
    <property type="match status" value="2"/>
</dbReference>
<dbReference type="CDD" id="cd03812">
    <property type="entry name" value="GT4_CapH-like"/>
    <property type="match status" value="1"/>
</dbReference>
<dbReference type="Pfam" id="PF00534">
    <property type="entry name" value="Glycos_transf_1"/>
    <property type="match status" value="1"/>
</dbReference>
<dbReference type="SUPFAM" id="SSF53756">
    <property type="entry name" value="UDP-Glycosyltransferase/glycogen phosphorylase"/>
    <property type="match status" value="1"/>
</dbReference>
<comment type="caution">
    <text evidence="5">The sequence shown here is derived from an EMBL/GenBank/DDBJ whole genome shotgun (WGS) entry which is preliminary data.</text>
</comment>
<evidence type="ECO:0000313" key="5">
    <source>
        <dbReference type="EMBL" id="NMF01830.1"/>
    </source>
</evidence>
<evidence type="ECO:0000259" key="4">
    <source>
        <dbReference type="Pfam" id="PF13439"/>
    </source>
</evidence>
<organism evidence="5 6">
    <name type="scientific">Bifidobacterium boum</name>
    <dbReference type="NCBI Taxonomy" id="78343"/>
    <lineage>
        <taxon>Bacteria</taxon>
        <taxon>Bacillati</taxon>
        <taxon>Actinomycetota</taxon>
        <taxon>Actinomycetes</taxon>
        <taxon>Bifidobacteriales</taxon>
        <taxon>Bifidobacteriaceae</taxon>
        <taxon>Bifidobacterium</taxon>
    </lineage>
</organism>
<evidence type="ECO:0000313" key="6">
    <source>
        <dbReference type="Proteomes" id="UP000583419"/>
    </source>
</evidence>
<dbReference type="AlphaFoldDB" id="A0A848D4W0"/>
<dbReference type="RefSeq" id="WP_168973069.1">
    <property type="nucleotide sequence ID" value="NZ_JABAGJ010000001.1"/>
</dbReference>
<dbReference type="GO" id="GO:1901137">
    <property type="term" value="P:carbohydrate derivative biosynthetic process"/>
    <property type="evidence" value="ECO:0007669"/>
    <property type="project" value="UniProtKB-ARBA"/>
</dbReference>
<reference evidence="5 6" key="1">
    <citation type="submission" date="2020-04" db="EMBL/GenBank/DDBJ databases">
        <authorList>
            <person name="Hitch T.C.A."/>
            <person name="Wylensek D."/>
            <person name="Clavel T."/>
        </authorList>
    </citation>
    <scope>NUCLEOTIDE SEQUENCE [LARGE SCALE GENOMIC DNA]</scope>
    <source>
        <strain evidence="5 6">WCA-130-P53-4B</strain>
    </source>
</reference>
<gene>
    <name evidence="5" type="ORF">HF843_01265</name>
</gene>
<dbReference type="Pfam" id="PF13439">
    <property type="entry name" value="Glyco_transf_4"/>
    <property type="match status" value="1"/>
</dbReference>
<evidence type="ECO:0000259" key="3">
    <source>
        <dbReference type="Pfam" id="PF00534"/>
    </source>
</evidence>
<dbReference type="PANTHER" id="PTHR45947:SF3">
    <property type="entry name" value="SULFOQUINOVOSYL TRANSFERASE SQD2"/>
    <property type="match status" value="1"/>
</dbReference>
<dbReference type="InterPro" id="IPR001296">
    <property type="entry name" value="Glyco_trans_1"/>
</dbReference>
<keyword evidence="2 5" id="KW-0808">Transferase</keyword>
<dbReference type="PANTHER" id="PTHR45947">
    <property type="entry name" value="SULFOQUINOVOSYL TRANSFERASE SQD2"/>
    <property type="match status" value="1"/>
</dbReference>
<protein>
    <submittedName>
        <fullName evidence="5">Glycosyltransferase family 1 protein</fullName>
    </submittedName>
</protein>
<evidence type="ECO:0000256" key="2">
    <source>
        <dbReference type="ARBA" id="ARBA00022679"/>
    </source>
</evidence>
<proteinExistence type="predicted"/>
<dbReference type="EMBL" id="JABAGJ010000001">
    <property type="protein sequence ID" value="NMF01830.1"/>
    <property type="molecule type" value="Genomic_DNA"/>
</dbReference>
<dbReference type="InterPro" id="IPR028098">
    <property type="entry name" value="Glyco_trans_4-like_N"/>
</dbReference>
<keyword evidence="1" id="KW-0328">Glycosyltransferase</keyword>
<dbReference type="Proteomes" id="UP000583419">
    <property type="component" value="Unassembled WGS sequence"/>
</dbReference>
<evidence type="ECO:0000256" key="1">
    <source>
        <dbReference type="ARBA" id="ARBA00022676"/>
    </source>
</evidence>
<dbReference type="InterPro" id="IPR050194">
    <property type="entry name" value="Glycosyltransferase_grp1"/>
</dbReference>
<feature type="domain" description="Glycosyl transferase family 1" evidence="3">
    <location>
        <begin position="198"/>
        <end position="325"/>
    </location>
</feature>
<name>A0A848D4W0_9BIFI</name>
<sequence>MGDSDTRPRNTDVGRYSVQRPIRVAQIVGKMVGGGVEAVVMNYYRHIDRSKVQFDFLVDEDSTRVPEEEITALGGRVFRIPPYQHPIRYRRELIRLMREQQWPIVHSNINTLSVFPLSAAKKVGVPVRIAHSHSTMGKGEFAKNVMKLVLRPFANVYPTVRFACSRYAGKWLFGKNADFTVIPNAIELDKFRFNAETRKQTRKELGISDDTFLIGHVGRFMPQKNQTFLVDVLTGLLPKRPDVMLAFVGDGPDKPAVQQHVEELGMADHVLFLGQRSDVNRLYQAFDAFCLPSLYEGLGIVAVEAQVADLPCLLSDVVPSEADVTASSYFLQITDVKPWIETLSNLHSSKRSDQISGDIEEYDIQRCANSLVKKYESFICK</sequence>
<dbReference type="GO" id="GO:0016758">
    <property type="term" value="F:hexosyltransferase activity"/>
    <property type="evidence" value="ECO:0007669"/>
    <property type="project" value="TreeGrafter"/>
</dbReference>